<protein>
    <submittedName>
        <fullName evidence="3">Uncharacterized protein</fullName>
    </submittedName>
</protein>
<dbReference type="OrthoDB" id="6352820at2759"/>
<gene>
    <name evidence="3" type="ORF">Hamer_G021140</name>
</gene>
<feature type="signal peptide" evidence="2">
    <location>
        <begin position="1"/>
        <end position="20"/>
    </location>
</feature>
<keyword evidence="1" id="KW-0472">Membrane</keyword>
<dbReference type="Proteomes" id="UP000747542">
    <property type="component" value="Unassembled WGS sequence"/>
</dbReference>
<keyword evidence="4" id="KW-1185">Reference proteome</keyword>
<accession>A0A8J5JV57</accession>
<feature type="chain" id="PRO_5035278815" evidence="2">
    <location>
        <begin position="21"/>
        <end position="180"/>
    </location>
</feature>
<proteinExistence type="predicted"/>
<keyword evidence="1" id="KW-1133">Transmembrane helix</keyword>
<sequence>MRSHVLLVVLGAALTASSLAKQVPMENTFYQLDCPGNGQMAYFLLHGIDDALPVDFTDEELTVFANGSIIFKSIKIHHEGTHLCMRRQSVNKMRGHPVSVKVRPQPPNNLWGEVYESQFLTGLVAALVISSVFALSCLVYKFQWRPVNTDNATEPIVREDGYDNPAMVNADDIEASNTKM</sequence>
<evidence type="ECO:0000256" key="2">
    <source>
        <dbReference type="SAM" id="SignalP"/>
    </source>
</evidence>
<keyword evidence="2" id="KW-0732">Signal</keyword>
<reference evidence="3" key="1">
    <citation type="journal article" date="2021" name="Sci. Adv.">
        <title>The American lobster genome reveals insights on longevity, neural, and immune adaptations.</title>
        <authorList>
            <person name="Polinski J.M."/>
            <person name="Zimin A.V."/>
            <person name="Clark K.F."/>
            <person name="Kohn A.B."/>
            <person name="Sadowski N."/>
            <person name="Timp W."/>
            <person name="Ptitsyn A."/>
            <person name="Khanna P."/>
            <person name="Romanova D.Y."/>
            <person name="Williams P."/>
            <person name="Greenwood S.J."/>
            <person name="Moroz L.L."/>
            <person name="Walt D.R."/>
            <person name="Bodnar A.G."/>
        </authorList>
    </citation>
    <scope>NUCLEOTIDE SEQUENCE</scope>
    <source>
        <strain evidence="3">GMGI-L3</strain>
    </source>
</reference>
<dbReference type="AlphaFoldDB" id="A0A8J5JV57"/>
<feature type="transmembrane region" description="Helical" evidence="1">
    <location>
        <begin position="119"/>
        <end position="140"/>
    </location>
</feature>
<evidence type="ECO:0000256" key="1">
    <source>
        <dbReference type="SAM" id="Phobius"/>
    </source>
</evidence>
<organism evidence="3 4">
    <name type="scientific">Homarus americanus</name>
    <name type="common">American lobster</name>
    <dbReference type="NCBI Taxonomy" id="6706"/>
    <lineage>
        <taxon>Eukaryota</taxon>
        <taxon>Metazoa</taxon>
        <taxon>Ecdysozoa</taxon>
        <taxon>Arthropoda</taxon>
        <taxon>Crustacea</taxon>
        <taxon>Multicrustacea</taxon>
        <taxon>Malacostraca</taxon>
        <taxon>Eumalacostraca</taxon>
        <taxon>Eucarida</taxon>
        <taxon>Decapoda</taxon>
        <taxon>Pleocyemata</taxon>
        <taxon>Astacidea</taxon>
        <taxon>Nephropoidea</taxon>
        <taxon>Nephropidae</taxon>
        <taxon>Homarus</taxon>
    </lineage>
</organism>
<keyword evidence="1" id="KW-0812">Transmembrane</keyword>
<evidence type="ECO:0000313" key="4">
    <source>
        <dbReference type="Proteomes" id="UP000747542"/>
    </source>
</evidence>
<comment type="caution">
    <text evidence="3">The sequence shown here is derived from an EMBL/GenBank/DDBJ whole genome shotgun (WGS) entry which is preliminary data.</text>
</comment>
<name>A0A8J5JV57_HOMAM</name>
<evidence type="ECO:0000313" key="3">
    <source>
        <dbReference type="EMBL" id="KAG7159759.1"/>
    </source>
</evidence>
<dbReference type="EMBL" id="JAHLQT010032328">
    <property type="protein sequence ID" value="KAG7159759.1"/>
    <property type="molecule type" value="Genomic_DNA"/>
</dbReference>